<gene>
    <name evidence="1" type="ORF">BN3087_330046</name>
</gene>
<evidence type="ECO:0000313" key="1">
    <source>
        <dbReference type="EMBL" id="CUV65430.1"/>
    </source>
</evidence>
<dbReference type="EMBL" id="FAXN01000033">
    <property type="protein sequence ID" value="CUV65430.1"/>
    <property type="molecule type" value="Genomic_DNA"/>
</dbReference>
<sequence>MKIDDILFELESNYIDEKDIKTIKKYIDENGIRLAEIDRMLEDMGYDAIFDDYEAISSNASVQKINSKKHLSD</sequence>
<protein>
    <submittedName>
        <fullName evidence="1">Uncharacterized protein</fullName>
    </submittedName>
</protein>
<accession>A0A0S4XNU3</accession>
<reference evidence="1" key="1">
    <citation type="submission" date="2015-11" db="EMBL/GenBank/DDBJ databases">
        <authorList>
            <person name="Zhang Y."/>
            <person name="Guo Z."/>
        </authorList>
    </citation>
    <scope>NUCLEOTIDE SEQUENCE</scope>
    <source>
        <strain evidence="1">BN30871</strain>
    </source>
</reference>
<dbReference type="AlphaFoldDB" id="A0A0S4XNU3"/>
<proteinExistence type="predicted"/>
<organism evidence="1">
    <name type="scientific">Sulfurovum sp. enrichment culture clone C5</name>
    <dbReference type="NCBI Taxonomy" id="497650"/>
    <lineage>
        <taxon>Bacteria</taxon>
        <taxon>Pseudomonadati</taxon>
        <taxon>Campylobacterota</taxon>
        <taxon>Epsilonproteobacteria</taxon>
        <taxon>Campylobacterales</taxon>
        <taxon>Sulfurovaceae</taxon>
        <taxon>Sulfurovum</taxon>
        <taxon>environmental samples</taxon>
    </lineage>
</organism>
<name>A0A0S4XNU3_9BACT</name>